<organism evidence="6 7">
    <name type="scientific">Gimibacter soli</name>
    <dbReference type="NCBI Taxonomy" id="3024400"/>
    <lineage>
        <taxon>Bacteria</taxon>
        <taxon>Pseudomonadati</taxon>
        <taxon>Pseudomonadota</taxon>
        <taxon>Alphaproteobacteria</taxon>
        <taxon>Kordiimonadales</taxon>
        <taxon>Temperatibacteraceae</taxon>
        <taxon>Gimibacter</taxon>
    </lineage>
</organism>
<dbReference type="KEGG" id="gso:PH603_09755"/>
<dbReference type="PANTHER" id="PTHR42788">
    <property type="entry name" value="TAURINE IMPORT ATP-BINDING PROTEIN-RELATED"/>
    <property type="match status" value="1"/>
</dbReference>
<feature type="domain" description="ABC transporter" evidence="5">
    <location>
        <begin position="2"/>
        <end position="221"/>
    </location>
</feature>
<name>A0AAE9XL03_9PROT</name>
<gene>
    <name evidence="6" type="ORF">PH603_09755</name>
</gene>
<evidence type="ECO:0000313" key="6">
    <source>
        <dbReference type="EMBL" id="WCL52823.1"/>
    </source>
</evidence>
<dbReference type="RefSeq" id="WP_289502262.1">
    <property type="nucleotide sequence ID" value="NZ_CP116805.1"/>
</dbReference>
<dbReference type="InterPro" id="IPR027417">
    <property type="entry name" value="P-loop_NTPase"/>
</dbReference>
<comment type="similarity">
    <text evidence="1">Belongs to the ABC transporter superfamily.</text>
</comment>
<dbReference type="Pfam" id="PF00005">
    <property type="entry name" value="ABC_tran"/>
    <property type="match status" value="1"/>
</dbReference>
<dbReference type="Proteomes" id="UP001217500">
    <property type="component" value="Chromosome"/>
</dbReference>
<keyword evidence="2" id="KW-0813">Transport</keyword>
<reference evidence="6" key="1">
    <citation type="submission" date="2023-01" db="EMBL/GenBank/DDBJ databases">
        <title>The genome sequence of Kordiimonadaceae bacterium 6D33.</title>
        <authorList>
            <person name="Liu Y."/>
        </authorList>
    </citation>
    <scope>NUCLEOTIDE SEQUENCE</scope>
    <source>
        <strain evidence="6">6D33</strain>
    </source>
</reference>
<sequence>MIRVDNVRFGYGNAALVLDGVSLSVAPGEMVALVGPSGCGKSTLLRLVAGLEVPSAGSVTRGEGAETGFVFQSPALLPWKKVRANVALPLELAGKPDTAAVQACLDAAGIGDLGDRYPASLSGGQAMRVSIARALVTAPDILLFDEPFAALDEIIRFHLNDLILGLKVSRKFASLFVTHSLYEAAYLADRILVMGKGRFLGQVVPGIDPALGPKDRRAAPELAAAVSAMQGWLEEAVA</sequence>
<evidence type="ECO:0000313" key="7">
    <source>
        <dbReference type="Proteomes" id="UP001217500"/>
    </source>
</evidence>
<accession>A0AAE9XL03</accession>
<dbReference type="PROSITE" id="PS50893">
    <property type="entry name" value="ABC_TRANSPORTER_2"/>
    <property type="match status" value="1"/>
</dbReference>
<dbReference type="GO" id="GO:0005524">
    <property type="term" value="F:ATP binding"/>
    <property type="evidence" value="ECO:0007669"/>
    <property type="project" value="UniProtKB-KW"/>
</dbReference>
<dbReference type="InterPro" id="IPR003439">
    <property type="entry name" value="ABC_transporter-like_ATP-bd"/>
</dbReference>
<dbReference type="SUPFAM" id="SSF52540">
    <property type="entry name" value="P-loop containing nucleoside triphosphate hydrolases"/>
    <property type="match status" value="1"/>
</dbReference>
<dbReference type="InterPro" id="IPR003593">
    <property type="entry name" value="AAA+_ATPase"/>
</dbReference>
<dbReference type="InterPro" id="IPR050166">
    <property type="entry name" value="ABC_transporter_ATP-bind"/>
</dbReference>
<evidence type="ECO:0000256" key="3">
    <source>
        <dbReference type="ARBA" id="ARBA00022741"/>
    </source>
</evidence>
<evidence type="ECO:0000259" key="5">
    <source>
        <dbReference type="PROSITE" id="PS50893"/>
    </source>
</evidence>
<dbReference type="AlphaFoldDB" id="A0AAE9XL03"/>
<evidence type="ECO:0000256" key="2">
    <source>
        <dbReference type="ARBA" id="ARBA00022448"/>
    </source>
</evidence>
<proteinExistence type="inferred from homology"/>
<dbReference type="SMART" id="SM00382">
    <property type="entry name" value="AAA"/>
    <property type="match status" value="1"/>
</dbReference>
<dbReference type="EMBL" id="CP116805">
    <property type="protein sequence ID" value="WCL52823.1"/>
    <property type="molecule type" value="Genomic_DNA"/>
</dbReference>
<evidence type="ECO:0000256" key="4">
    <source>
        <dbReference type="ARBA" id="ARBA00022840"/>
    </source>
</evidence>
<dbReference type="PROSITE" id="PS00211">
    <property type="entry name" value="ABC_TRANSPORTER_1"/>
    <property type="match status" value="1"/>
</dbReference>
<dbReference type="Gene3D" id="3.40.50.300">
    <property type="entry name" value="P-loop containing nucleotide triphosphate hydrolases"/>
    <property type="match status" value="1"/>
</dbReference>
<dbReference type="InterPro" id="IPR017871">
    <property type="entry name" value="ABC_transporter-like_CS"/>
</dbReference>
<keyword evidence="3" id="KW-0547">Nucleotide-binding</keyword>
<evidence type="ECO:0000256" key="1">
    <source>
        <dbReference type="ARBA" id="ARBA00005417"/>
    </source>
</evidence>
<protein>
    <submittedName>
        <fullName evidence="6">ATP-binding cassette domain-containing protein</fullName>
    </submittedName>
</protein>
<keyword evidence="7" id="KW-1185">Reference proteome</keyword>
<keyword evidence="4 6" id="KW-0067">ATP-binding</keyword>
<dbReference type="PANTHER" id="PTHR42788:SF20">
    <property type="entry name" value="ABC TRANSPORTER ATP-BINDING PROTEIN"/>
    <property type="match status" value="1"/>
</dbReference>
<dbReference type="GO" id="GO:0016887">
    <property type="term" value="F:ATP hydrolysis activity"/>
    <property type="evidence" value="ECO:0007669"/>
    <property type="project" value="InterPro"/>
</dbReference>